<accession>A0A0W8I2E8</accession>
<evidence type="ECO:0000313" key="2">
    <source>
        <dbReference type="EMBL" id="KUG51899.1"/>
    </source>
</evidence>
<dbReference type="EMBL" id="LQBL01000031">
    <property type="protein sequence ID" value="KUG51899.1"/>
    <property type="molecule type" value="Genomic_DNA"/>
</dbReference>
<reference evidence="2 3" key="1">
    <citation type="submission" date="2015-12" db="EMBL/GenBank/DDBJ databases">
        <title>Serinicoccus chungangenesis strain CD08_5 genome sequencing and assembly.</title>
        <authorList>
            <person name="Chander A.M."/>
            <person name="Kaur G."/>
            <person name="Nair G.R."/>
            <person name="Dhawan D.K."/>
            <person name="Kochhar R.K."/>
            <person name="Mayilraj S."/>
            <person name="Bhadada S.K."/>
        </authorList>
    </citation>
    <scope>NUCLEOTIDE SEQUENCE [LARGE SCALE GENOMIC DNA]</scope>
    <source>
        <strain evidence="2 3">CD08_5</strain>
    </source>
</reference>
<name>A0A0W8I2E8_9MICO</name>
<organism evidence="2 3">
    <name type="scientific">Serinicoccus chungangensis</name>
    <dbReference type="NCBI Taxonomy" id="767452"/>
    <lineage>
        <taxon>Bacteria</taxon>
        <taxon>Bacillati</taxon>
        <taxon>Actinomycetota</taxon>
        <taxon>Actinomycetes</taxon>
        <taxon>Micrococcales</taxon>
        <taxon>Ornithinimicrobiaceae</taxon>
        <taxon>Serinicoccus</taxon>
    </lineage>
</organism>
<evidence type="ECO:0000313" key="3">
    <source>
        <dbReference type="Proteomes" id="UP000054837"/>
    </source>
</evidence>
<dbReference type="InterPro" id="IPR027417">
    <property type="entry name" value="P-loop_NTPase"/>
</dbReference>
<dbReference type="AlphaFoldDB" id="A0A0W8I2E8"/>
<comment type="caution">
    <text evidence="2">The sequence shown here is derived from an EMBL/GenBank/DDBJ whole genome shotgun (WGS) entry which is preliminary data.</text>
</comment>
<gene>
    <name evidence="2" type="ORF">AVL62_08140</name>
</gene>
<proteinExistence type="predicted"/>
<dbReference type="Pfam" id="PF13191">
    <property type="entry name" value="AAA_16"/>
    <property type="match status" value="1"/>
</dbReference>
<protein>
    <recommendedName>
        <fullName evidence="1">Orc1-like AAA ATPase domain-containing protein</fullName>
    </recommendedName>
</protein>
<dbReference type="InterPro" id="IPR041664">
    <property type="entry name" value="AAA_16"/>
</dbReference>
<evidence type="ECO:0000259" key="1">
    <source>
        <dbReference type="Pfam" id="PF13191"/>
    </source>
</evidence>
<dbReference type="PANTHER" id="PTHR34301">
    <property type="entry name" value="DNA-BINDING PROTEIN-RELATED"/>
    <property type="match status" value="1"/>
</dbReference>
<sequence length="367" mass="39646">MRGGNPFRPSFGTSPRVVAGRADLLDEFDIALDEGPGSPMRSILLSGARGMGKTVLLNELEERARVRGWHVLRLPEGPGLMSELERTVLPARLTEHDPTSQRRRITGGSISAVGSVSTDTSEAYPTTPSVATMLQRLAEIARSHGTGVLLTLDEVQAAPIEDVARLASAYQHLLRDESEIAFVGAGLPTGIAALLGQQGSTFLRRAERVDLAPLRREEVLDAAVRTVREAGRVISAEAGERLADVVHGYPYLLQLVGYQAWRAAGDDEVITLADVEATLPVVVDRMSRLVHTPALRQVPQGQLDYLRAMAQDDGPSSTGEVAARLGVSKQHGNVVRGRLIDRELIVPAGHGLVDMALPYLREHLRRG</sequence>
<keyword evidence="3" id="KW-1185">Reference proteome</keyword>
<dbReference type="Proteomes" id="UP000054837">
    <property type="component" value="Unassembled WGS sequence"/>
</dbReference>
<dbReference type="PANTHER" id="PTHR34301:SF8">
    <property type="entry name" value="ATPASE DOMAIN-CONTAINING PROTEIN"/>
    <property type="match status" value="1"/>
</dbReference>
<dbReference type="STRING" id="767452.AVL62_08140"/>
<feature type="domain" description="Orc1-like AAA ATPase" evidence="1">
    <location>
        <begin position="18"/>
        <end position="172"/>
    </location>
</feature>
<dbReference type="SUPFAM" id="SSF52540">
    <property type="entry name" value="P-loop containing nucleoside triphosphate hydrolases"/>
    <property type="match status" value="1"/>
</dbReference>
<dbReference type="Gene3D" id="3.40.50.300">
    <property type="entry name" value="P-loop containing nucleotide triphosphate hydrolases"/>
    <property type="match status" value="1"/>
</dbReference>